<dbReference type="AlphaFoldDB" id="D1BGD9"/>
<keyword evidence="7" id="KW-0007">Acetylation</keyword>
<dbReference type="GO" id="GO:0004359">
    <property type="term" value="F:glutaminase activity"/>
    <property type="evidence" value="ECO:0007669"/>
    <property type="project" value="UniProtKB-UniRule"/>
</dbReference>
<dbReference type="OrthoDB" id="9788822at2"/>
<dbReference type="eggNOG" id="COG2066">
    <property type="taxonomic scope" value="Bacteria"/>
</dbReference>
<evidence type="ECO:0000256" key="4">
    <source>
        <dbReference type="ARBA" id="ARBA00022801"/>
    </source>
</evidence>
<evidence type="ECO:0000256" key="1">
    <source>
        <dbReference type="ARBA" id="ARBA00011076"/>
    </source>
</evidence>
<feature type="binding site" evidence="7">
    <location>
        <position position="208"/>
    </location>
    <ligand>
        <name>substrate</name>
    </ligand>
</feature>
<dbReference type="GO" id="GO:0006537">
    <property type="term" value="P:glutamate biosynthetic process"/>
    <property type="evidence" value="ECO:0007669"/>
    <property type="project" value="TreeGrafter"/>
</dbReference>
<proteinExistence type="inferred from homology"/>
<feature type="binding site" evidence="7">
    <location>
        <position position="133"/>
    </location>
    <ligand>
        <name>substrate</name>
    </ligand>
</feature>
<comment type="subunit">
    <text evidence="2 7">Homotetramer.</text>
</comment>
<protein>
    <recommendedName>
        <fullName evidence="6 7">Glutaminase</fullName>
        <ecNumber evidence="3 7">3.5.1.2</ecNumber>
    </recommendedName>
</protein>
<keyword evidence="9" id="KW-1185">Reference proteome</keyword>
<dbReference type="KEGG" id="ske:Sked_37730"/>
<feature type="binding site" evidence="7">
    <location>
        <position position="184"/>
    </location>
    <ligand>
        <name>substrate</name>
    </ligand>
</feature>
<dbReference type="HAMAP" id="MF_00313">
    <property type="entry name" value="Glutaminase"/>
    <property type="match status" value="1"/>
</dbReference>
<organism evidence="8 9">
    <name type="scientific">Sanguibacter keddieii (strain ATCC 51767 / DSM 10542 / NCFB 3025 / ST-74)</name>
    <dbReference type="NCBI Taxonomy" id="446469"/>
    <lineage>
        <taxon>Bacteria</taxon>
        <taxon>Bacillati</taxon>
        <taxon>Actinomycetota</taxon>
        <taxon>Actinomycetes</taxon>
        <taxon>Micrococcales</taxon>
        <taxon>Sanguibacteraceae</taxon>
        <taxon>Sanguibacter</taxon>
    </lineage>
</organism>
<evidence type="ECO:0000313" key="8">
    <source>
        <dbReference type="EMBL" id="ACZ23656.1"/>
    </source>
</evidence>
<dbReference type="EMBL" id="CP001819">
    <property type="protein sequence ID" value="ACZ23656.1"/>
    <property type="molecule type" value="Genomic_DNA"/>
</dbReference>
<comment type="similarity">
    <text evidence="1 7">Belongs to the glutaminase family.</text>
</comment>
<dbReference type="Pfam" id="PF04960">
    <property type="entry name" value="Glutaminase"/>
    <property type="match status" value="1"/>
</dbReference>
<dbReference type="PANTHER" id="PTHR12544:SF48">
    <property type="entry name" value="GLUTAMINASE 1"/>
    <property type="match status" value="1"/>
</dbReference>
<dbReference type="PANTHER" id="PTHR12544">
    <property type="entry name" value="GLUTAMINASE"/>
    <property type="match status" value="1"/>
</dbReference>
<evidence type="ECO:0000256" key="7">
    <source>
        <dbReference type="HAMAP-Rule" id="MF_00313"/>
    </source>
</evidence>
<feature type="binding site" evidence="7">
    <location>
        <position position="260"/>
    </location>
    <ligand>
        <name>substrate</name>
    </ligand>
</feature>
<dbReference type="Proteomes" id="UP000000322">
    <property type="component" value="Chromosome"/>
</dbReference>
<dbReference type="SUPFAM" id="SSF56601">
    <property type="entry name" value="beta-lactamase/transpeptidase-like"/>
    <property type="match status" value="1"/>
</dbReference>
<dbReference type="GO" id="GO:0006543">
    <property type="term" value="P:L-glutamine catabolic process"/>
    <property type="evidence" value="ECO:0007669"/>
    <property type="project" value="TreeGrafter"/>
</dbReference>
<evidence type="ECO:0000256" key="6">
    <source>
        <dbReference type="ARBA" id="ARBA00070405"/>
    </source>
</evidence>
<comment type="catalytic activity">
    <reaction evidence="5 7">
        <text>L-glutamine + H2O = L-glutamate + NH4(+)</text>
        <dbReference type="Rhea" id="RHEA:15889"/>
        <dbReference type="ChEBI" id="CHEBI:15377"/>
        <dbReference type="ChEBI" id="CHEBI:28938"/>
        <dbReference type="ChEBI" id="CHEBI:29985"/>
        <dbReference type="ChEBI" id="CHEBI:58359"/>
        <dbReference type="EC" id="3.5.1.2"/>
    </reaction>
</comment>
<evidence type="ECO:0000256" key="3">
    <source>
        <dbReference type="ARBA" id="ARBA00012918"/>
    </source>
</evidence>
<dbReference type="InterPro" id="IPR015868">
    <property type="entry name" value="Glutaminase"/>
</dbReference>
<dbReference type="NCBIfam" id="TIGR03814">
    <property type="entry name" value="Gln_ase"/>
    <property type="match status" value="1"/>
</dbReference>
<dbReference type="InterPro" id="IPR012338">
    <property type="entry name" value="Beta-lactam/transpept-like"/>
</dbReference>
<sequence length="338" mass="35208">MSHDAEDVEKIVSTGALPGWHTVEHLVETAHETFAHVRDGEVADYIPALAEADPDLFGVCVVEVDGSVHSAGDVEHRFSVQSISKAFVFALACQEVGHERVLETIGVNNTGLSFSSVMAIELNGGHPMNPMVNVGAIATTALAPGADQDARWGFVRDGLSRFAGRELELDEGVLASETEGNQRNQSLALLLESYGRMPVDALEAVDTYTRQCSLLVDARDLAVMGATLAGGGVNPLTGARVVDAQIARDTLSVMATAGMYEHSGEWLFEVGAPAKSGVSGGIVTIAPGKGGLGTFSPPLDSAGNSVRGRRVAAYLADALGLDLFASAPPATNTQTPVS</sequence>
<dbReference type="HOGENOM" id="CLU_027932_1_0_11"/>
<evidence type="ECO:0000313" key="9">
    <source>
        <dbReference type="Proteomes" id="UP000000322"/>
    </source>
</evidence>
<dbReference type="Gene3D" id="3.40.710.10">
    <property type="entry name" value="DD-peptidase/beta-lactamase superfamily"/>
    <property type="match status" value="1"/>
</dbReference>
<keyword evidence="4 7" id="KW-0378">Hydrolase</keyword>
<feature type="binding site" evidence="7">
    <location>
        <position position="177"/>
    </location>
    <ligand>
        <name>substrate</name>
    </ligand>
</feature>
<feature type="binding site" evidence="7">
    <location>
        <position position="82"/>
    </location>
    <ligand>
        <name>substrate</name>
    </ligand>
</feature>
<evidence type="ECO:0000256" key="5">
    <source>
        <dbReference type="ARBA" id="ARBA00049534"/>
    </source>
</evidence>
<evidence type="ECO:0000256" key="2">
    <source>
        <dbReference type="ARBA" id="ARBA00011881"/>
    </source>
</evidence>
<accession>D1BGD9</accession>
<dbReference type="FunFam" id="3.40.710.10:FF:000005">
    <property type="entry name" value="Glutaminase"/>
    <property type="match status" value="1"/>
</dbReference>
<name>D1BGD9_SANKS</name>
<dbReference type="NCBIfam" id="NF009020">
    <property type="entry name" value="PRK12356.1"/>
    <property type="match status" value="1"/>
</dbReference>
<dbReference type="RefSeq" id="WP_012868724.1">
    <property type="nucleotide sequence ID" value="NC_013521.1"/>
</dbReference>
<dbReference type="EC" id="3.5.1.2" evidence="3 7"/>
<dbReference type="STRING" id="446469.Sked_37730"/>
<gene>
    <name evidence="7" type="primary">glsA</name>
    <name evidence="8" type="ordered locus">Sked_37730</name>
</gene>
<reference evidence="8 9" key="1">
    <citation type="journal article" date="2009" name="Stand. Genomic Sci.">
        <title>Complete genome sequence of Sanguibacter keddieii type strain (ST-74).</title>
        <authorList>
            <person name="Ivanova N."/>
            <person name="Sikorski J."/>
            <person name="Sims D."/>
            <person name="Brettin T."/>
            <person name="Detter J.C."/>
            <person name="Han C."/>
            <person name="Lapidus A."/>
            <person name="Copeland A."/>
            <person name="Glavina Del Rio T."/>
            <person name="Nolan M."/>
            <person name="Chen F."/>
            <person name="Lucas S."/>
            <person name="Tice H."/>
            <person name="Cheng J.F."/>
            <person name="Bruce D."/>
            <person name="Goodwin L."/>
            <person name="Pitluck S."/>
            <person name="Pati A."/>
            <person name="Mavromatis K."/>
            <person name="Chen A."/>
            <person name="Palaniappan K."/>
            <person name="D'haeseleer P."/>
            <person name="Chain P."/>
            <person name="Bristow J."/>
            <person name="Eisen J.A."/>
            <person name="Markowitz V."/>
            <person name="Hugenholtz P."/>
            <person name="Goker M."/>
            <person name="Pukall R."/>
            <person name="Klenk H.P."/>
            <person name="Kyrpides N.C."/>
        </authorList>
    </citation>
    <scope>NUCLEOTIDE SEQUENCE [LARGE SCALE GENOMIC DNA]</scope>
    <source>
        <strain evidence="9">ATCC 51767 / DSM 10542 / NCFB 3025 / ST-74</strain>
    </source>
</reference>
<feature type="binding site" evidence="7">
    <location>
        <position position="278"/>
    </location>
    <ligand>
        <name>substrate</name>
    </ligand>
</feature>